<dbReference type="PANTHER" id="PTHR43394:SF1">
    <property type="entry name" value="ATP-BINDING CASSETTE SUB-FAMILY B MEMBER 10, MITOCHONDRIAL"/>
    <property type="match status" value="1"/>
</dbReference>
<dbReference type="PROSITE" id="PS00211">
    <property type="entry name" value="ABC_TRANSPORTER_1"/>
    <property type="match status" value="1"/>
</dbReference>
<protein>
    <submittedName>
        <fullName evidence="10">ATP-binding cassette subfamily B protein</fullName>
    </submittedName>
</protein>
<feature type="transmembrane region" description="Helical" evidence="7">
    <location>
        <begin position="173"/>
        <end position="191"/>
    </location>
</feature>
<dbReference type="RefSeq" id="WP_354297530.1">
    <property type="nucleotide sequence ID" value="NZ_JBEPLU010000001.1"/>
</dbReference>
<evidence type="ECO:0000256" key="4">
    <source>
        <dbReference type="ARBA" id="ARBA00022840"/>
    </source>
</evidence>
<evidence type="ECO:0000256" key="6">
    <source>
        <dbReference type="ARBA" id="ARBA00023136"/>
    </source>
</evidence>
<name>A0ABV2EIY8_9CAUL</name>
<dbReference type="SUPFAM" id="SSF52540">
    <property type="entry name" value="P-loop containing nucleoside triphosphate hydrolases"/>
    <property type="match status" value="1"/>
</dbReference>
<dbReference type="PROSITE" id="PS50893">
    <property type="entry name" value="ABC_TRANSPORTER_2"/>
    <property type="match status" value="1"/>
</dbReference>
<dbReference type="NCBIfam" id="TIGR02204">
    <property type="entry name" value="MsbA_rel"/>
    <property type="match status" value="1"/>
</dbReference>
<dbReference type="InterPro" id="IPR017871">
    <property type="entry name" value="ABC_transporter-like_CS"/>
</dbReference>
<dbReference type="InterPro" id="IPR003439">
    <property type="entry name" value="ABC_transporter-like_ATP-bd"/>
</dbReference>
<evidence type="ECO:0000256" key="1">
    <source>
        <dbReference type="ARBA" id="ARBA00004651"/>
    </source>
</evidence>
<evidence type="ECO:0000313" key="10">
    <source>
        <dbReference type="EMBL" id="MET3526947.1"/>
    </source>
</evidence>
<dbReference type="PROSITE" id="PS50929">
    <property type="entry name" value="ABC_TM1F"/>
    <property type="match status" value="1"/>
</dbReference>
<dbReference type="Pfam" id="PF00005">
    <property type="entry name" value="ABC_tran"/>
    <property type="match status" value="1"/>
</dbReference>
<evidence type="ECO:0000256" key="2">
    <source>
        <dbReference type="ARBA" id="ARBA00022692"/>
    </source>
</evidence>
<dbReference type="InterPro" id="IPR011527">
    <property type="entry name" value="ABC1_TM_dom"/>
</dbReference>
<dbReference type="Gene3D" id="1.20.1560.10">
    <property type="entry name" value="ABC transporter type 1, transmembrane domain"/>
    <property type="match status" value="1"/>
</dbReference>
<evidence type="ECO:0000256" key="3">
    <source>
        <dbReference type="ARBA" id="ARBA00022741"/>
    </source>
</evidence>
<gene>
    <name evidence="10" type="ORF">ABID41_002042</name>
</gene>
<feature type="domain" description="ABC transporter" evidence="8">
    <location>
        <begin position="373"/>
        <end position="609"/>
    </location>
</feature>
<dbReference type="Pfam" id="PF00664">
    <property type="entry name" value="ABC_membrane"/>
    <property type="match status" value="1"/>
</dbReference>
<keyword evidence="11" id="KW-1185">Reference proteome</keyword>
<dbReference type="PANTHER" id="PTHR43394">
    <property type="entry name" value="ATP-DEPENDENT PERMEASE MDL1, MITOCHONDRIAL"/>
    <property type="match status" value="1"/>
</dbReference>
<dbReference type="GO" id="GO:0005524">
    <property type="term" value="F:ATP binding"/>
    <property type="evidence" value="ECO:0007669"/>
    <property type="project" value="UniProtKB-KW"/>
</dbReference>
<organism evidence="10 11">
    <name type="scientific">Phenylobacterium koreense</name>
    <dbReference type="NCBI Taxonomy" id="266125"/>
    <lineage>
        <taxon>Bacteria</taxon>
        <taxon>Pseudomonadati</taxon>
        <taxon>Pseudomonadota</taxon>
        <taxon>Alphaproteobacteria</taxon>
        <taxon>Caulobacterales</taxon>
        <taxon>Caulobacteraceae</taxon>
        <taxon>Phenylobacterium</taxon>
    </lineage>
</organism>
<comment type="caution">
    <text evidence="10">The sequence shown here is derived from an EMBL/GenBank/DDBJ whole genome shotgun (WGS) entry which is preliminary data.</text>
</comment>
<keyword evidence="6 7" id="KW-0472">Membrane</keyword>
<proteinExistence type="predicted"/>
<keyword evidence="2 7" id="KW-0812">Transmembrane</keyword>
<evidence type="ECO:0000259" key="9">
    <source>
        <dbReference type="PROSITE" id="PS50929"/>
    </source>
</evidence>
<comment type="subcellular location">
    <subcellularLocation>
        <location evidence="1">Cell membrane</location>
        <topology evidence="1">Multi-pass membrane protein</topology>
    </subcellularLocation>
</comment>
<feature type="transmembrane region" description="Helical" evidence="7">
    <location>
        <begin position="197"/>
        <end position="214"/>
    </location>
</feature>
<evidence type="ECO:0000313" key="11">
    <source>
        <dbReference type="Proteomes" id="UP001549110"/>
    </source>
</evidence>
<dbReference type="SUPFAM" id="SSF90123">
    <property type="entry name" value="ABC transporter transmembrane region"/>
    <property type="match status" value="1"/>
</dbReference>
<sequence length="616" mass="64921">MSDLAAEAAVEGRPGAGAALAQDLSESAQRRGRSRNVGALRALAPYLARHKGDTAWAGLFLTTAAAATLGLSGAVRTLVDHLTGPGVTDRSVAPWFWLIGGVALALAASSALRYFFVTKLGERITADLRKAAYGHILTLDQPFFVRTRTGEVLSRLTTDIQIVENLLSSSISVALRNLLTLIGALVMLVVVSPKLTGLVVALFPFVLAPLFLYGRRVRKLTASTQDQFAAAVGHAGETLDALETVQAFGREASGAARFGEAVESAFKTSLRRMTARAIMTALVIGLVFGGVVFIFWLGVHAGLRGEMSWGALFQFAFLAVLAAGAVGALGETWGDVQKAAGAMERIAELFAATPEIAAPAQPKALPSPARGEIAFEDVRFGYPARPDILALDGFSLRVAPGERVALVGPSGSGKSTVFRLLLRFYDPQSGVVRLDGVDLREADPAQVRARMALVSQDAPLFSGSAADNIRFGRESASADEIRAAARAAQAEGFLDALPEGFDTALGDRARSLSGGQRQRLAIARALIRETPVLLLDEATSALDAENERLVQKALEDAMVGHTTLVIAHRLATVLKADRIVVMEGGRVVEQGAHAELLAQGGLYARLAALQFGDAAA</sequence>
<accession>A0ABV2EIY8</accession>
<dbReference type="EMBL" id="JBEPLU010000001">
    <property type="protein sequence ID" value="MET3526947.1"/>
    <property type="molecule type" value="Genomic_DNA"/>
</dbReference>
<reference evidence="10 11" key="1">
    <citation type="submission" date="2024-06" db="EMBL/GenBank/DDBJ databases">
        <title>Genomic Encyclopedia of Type Strains, Phase IV (KMG-IV): sequencing the most valuable type-strain genomes for metagenomic binning, comparative biology and taxonomic classification.</title>
        <authorList>
            <person name="Goeker M."/>
        </authorList>
    </citation>
    <scope>NUCLEOTIDE SEQUENCE [LARGE SCALE GENOMIC DNA]</scope>
    <source>
        <strain evidence="10 11">DSM 17809</strain>
    </source>
</reference>
<dbReference type="InterPro" id="IPR027417">
    <property type="entry name" value="P-loop_NTPase"/>
</dbReference>
<feature type="transmembrane region" description="Helical" evidence="7">
    <location>
        <begin position="277"/>
        <end position="299"/>
    </location>
</feature>
<dbReference type="InterPro" id="IPR039421">
    <property type="entry name" value="Type_1_exporter"/>
</dbReference>
<feature type="domain" description="ABC transmembrane type-1" evidence="9">
    <location>
        <begin position="55"/>
        <end position="338"/>
    </location>
</feature>
<feature type="transmembrane region" description="Helical" evidence="7">
    <location>
        <begin position="311"/>
        <end position="329"/>
    </location>
</feature>
<keyword evidence="4 10" id="KW-0067">ATP-binding</keyword>
<feature type="transmembrane region" description="Helical" evidence="7">
    <location>
        <begin position="95"/>
        <end position="116"/>
    </location>
</feature>
<dbReference type="Proteomes" id="UP001549110">
    <property type="component" value="Unassembled WGS sequence"/>
</dbReference>
<dbReference type="Gene3D" id="3.40.50.300">
    <property type="entry name" value="P-loop containing nucleotide triphosphate hydrolases"/>
    <property type="match status" value="1"/>
</dbReference>
<dbReference type="InterPro" id="IPR036640">
    <property type="entry name" value="ABC1_TM_sf"/>
</dbReference>
<keyword evidence="5 7" id="KW-1133">Transmembrane helix</keyword>
<dbReference type="CDD" id="cd18575">
    <property type="entry name" value="ABC_6TM_bac_exporter_ABCB8_10_like"/>
    <property type="match status" value="1"/>
</dbReference>
<dbReference type="SMART" id="SM00382">
    <property type="entry name" value="AAA"/>
    <property type="match status" value="1"/>
</dbReference>
<dbReference type="InterPro" id="IPR003593">
    <property type="entry name" value="AAA+_ATPase"/>
</dbReference>
<evidence type="ECO:0000256" key="5">
    <source>
        <dbReference type="ARBA" id="ARBA00022989"/>
    </source>
</evidence>
<keyword evidence="3" id="KW-0547">Nucleotide-binding</keyword>
<feature type="transmembrane region" description="Helical" evidence="7">
    <location>
        <begin position="55"/>
        <end position="75"/>
    </location>
</feature>
<evidence type="ECO:0000256" key="7">
    <source>
        <dbReference type="SAM" id="Phobius"/>
    </source>
</evidence>
<dbReference type="InterPro" id="IPR011918">
    <property type="entry name" value="ABC_MsbA_ATP-bd"/>
</dbReference>
<evidence type="ECO:0000259" key="8">
    <source>
        <dbReference type="PROSITE" id="PS50893"/>
    </source>
</evidence>